<accession>A0ABR0TD35</accession>
<organism evidence="8 9">
    <name type="scientific">Aureobasidium pullulans</name>
    <name type="common">Black yeast</name>
    <name type="synonym">Pullularia pullulans</name>
    <dbReference type="NCBI Taxonomy" id="5580"/>
    <lineage>
        <taxon>Eukaryota</taxon>
        <taxon>Fungi</taxon>
        <taxon>Dikarya</taxon>
        <taxon>Ascomycota</taxon>
        <taxon>Pezizomycotina</taxon>
        <taxon>Dothideomycetes</taxon>
        <taxon>Dothideomycetidae</taxon>
        <taxon>Dothideales</taxon>
        <taxon>Saccotheciaceae</taxon>
        <taxon>Aureobasidium</taxon>
    </lineage>
</organism>
<evidence type="ECO:0000256" key="6">
    <source>
        <dbReference type="SAM" id="Coils"/>
    </source>
</evidence>
<dbReference type="Pfam" id="PF06413">
    <property type="entry name" value="Neugrin"/>
    <property type="match status" value="1"/>
</dbReference>
<reference evidence="8 9" key="1">
    <citation type="submission" date="2023-11" db="EMBL/GenBank/DDBJ databases">
        <title>Draft genome sequence and annotation of the polyextremotolerant black yeast-like fungus Aureobasidium pullulans NRRL 62042.</title>
        <authorList>
            <person name="Dielentheis-Frenken M.R.E."/>
            <person name="Wibberg D."/>
            <person name="Blank L.M."/>
            <person name="Tiso T."/>
        </authorList>
    </citation>
    <scope>NUCLEOTIDE SEQUENCE [LARGE SCALE GENOMIC DNA]</scope>
    <source>
        <strain evidence="8 9">NRRL 62042</strain>
    </source>
</reference>
<dbReference type="EMBL" id="JASGXD010000012">
    <property type="protein sequence ID" value="KAK6002355.1"/>
    <property type="molecule type" value="Genomic_DNA"/>
</dbReference>
<feature type="compositionally biased region" description="Low complexity" evidence="7">
    <location>
        <begin position="223"/>
        <end position="234"/>
    </location>
</feature>
<feature type="region of interest" description="Disordered" evidence="7">
    <location>
        <begin position="189"/>
        <end position="241"/>
    </location>
</feature>
<sequence length="497" mass="55167">MQRSYRCPCSVRALEAFVRDVAGLDIRQRRNNISFRHLSTRSSLQIRNSSPRFLSSQARTLTSSVDDTFVPFETATGKNSSKTADNDPSKSSPTVNHVPETPEPFDPDQEPGSLEDFEPEITIHEEQAQTTADPIVRDAHIQQLDLRDRDQAIDAIFFPDLLAQPGSKANDLHSLNQRLNIFSAPATKQQYPGKNARKKARRATQAGETQTIPPTQTALGTVTTTPSASSPKTAAKAKAKADRKAKRAALAQEVQAAVLEQAAHDQEAADIASLIASATGPKPISQAKADKIALAIKARKAEEKAAKKAAAEKLIQEQAAAKQAQKERNRTTDRWKVQKAALEEKFGEQSWNPRKRISPDALAGIRALHAKSPDVFSTAVLAEHFKVTPEAIRRILKSKWQPTEEEAEERRERWEKRGEKKWSEMAELGLKPPKKWRERGVGKVGPGEVPPWKQPGKAGERWIESTDADRFVMAGEQMAEEEYEEFEAEDSIASRIL</sequence>
<evidence type="ECO:0000256" key="3">
    <source>
        <dbReference type="ARBA" id="ARBA00010895"/>
    </source>
</evidence>
<gene>
    <name evidence="8" type="ORF">QM012_001993</name>
</gene>
<comment type="similarity">
    <text evidence="3">Belongs to the RRG9 family.</text>
</comment>
<dbReference type="InterPro" id="IPR010487">
    <property type="entry name" value="NGRN/Rrg9"/>
</dbReference>
<feature type="region of interest" description="Disordered" evidence="7">
    <location>
        <begin position="72"/>
        <end position="115"/>
    </location>
</feature>
<keyword evidence="5" id="KW-0809">Transit peptide</keyword>
<name>A0ABR0TD35_AURPU</name>
<dbReference type="PANTHER" id="PTHR13475">
    <property type="entry name" value="NEUGRIN"/>
    <property type="match status" value="1"/>
</dbReference>
<comment type="subcellular location">
    <subcellularLocation>
        <location evidence="2">Mitochondrion</location>
    </subcellularLocation>
</comment>
<evidence type="ECO:0000256" key="7">
    <source>
        <dbReference type="SAM" id="MobiDB-lite"/>
    </source>
</evidence>
<keyword evidence="6" id="KW-0175">Coiled coil</keyword>
<comment type="caution">
    <text evidence="8">The sequence shown here is derived from an EMBL/GenBank/DDBJ whole genome shotgun (WGS) entry which is preliminary data.</text>
</comment>
<evidence type="ECO:0000313" key="8">
    <source>
        <dbReference type="EMBL" id="KAK6002355.1"/>
    </source>
</evidence>
<comment type="function">
    <text evidence="1">Required for respiratory activity and maintenance and expression of the mitochondrial genome.</text>
</comment>
<evidence type="ECO:0000256" key="1">
    <source>
        <dbReference type="ARBA" id="ARBA00003548"/>
    </source>
</evidence>
<feature type="coiled-coil region" evidence="6">
    <location>
        <begin position="284"/>
        <end position="334"/>
    </location>
</feature>
<feature type="compositionally biased region" description="Polar residues" evidence="7">
    <location>
        <begin position="206"/>
        <end position="222"/>
    </location>
</feature>
<protein>
    <recommendedName>
        <fullName evidence="4">Required for respiratory growth protein 9, mitochondrial</fullName>
    </recommendedName>
</protein>
<proteinExistence type="inferred from homology"/>
<feature type="compositionally biased region" description="Acidic residues" evidence="7">
    <location>
        <begin position="103"/>
        <end position="115"/>
    </location>
</feature>
<evidence type="ECO:0000256" key="4">
    <source>
        <dbReference type="ARBA" id="ARBA00013566"/>
    </source>
</evidence>
<evidence type="ECO:0000256" key="5">
    <source>
        <dbReference type="ARBA" id="ARBA00022946"/>
    </source>
</evidence>
<feature type="region of interest" description="Disordered" evidence="7">
    <location>
        <begin position="426"/>
        <end position="461"/>
    </location>
</feature>
<evidence type="ECO:0000313" key="9">
    <source>
        <dbReference type="Proteomes" id="UP001341245"/>
    </source>
</evidence>
<dbReference type="Proteomes" id="UP001341245">
    <property type="component" value="Unassembled WGS sequence"/>
</dbReference>
<evidence type="ECO:0000256" key="2">
    <source>
        <dbReference type="ARBA" id="ARBA00004173"/>
    </source>
</evidence>
<dbReference type="PANTHER" id="PTHR13475:SF3">
    <property type="entry name" value="NEUGRIN"/>
    <property type="match status" value="1"/>
</dbReference>
<keyword evidence="9" id="KW-1185">Reference proteome</keyword>